<reference evidence="4 5" key="1">
    <citation type="submission" date="2020-03" db="EMBL/GenBank/DDBJ databases">
        <title>Dissostichus mawsoni Genome sequencing and assembly.</title>
        <authorList>
            <person name="Park H."/>
        </authorList>
    </citation>
    <scope>NUCLEOTIDE SEQUENCE [LARGE SCALE GENOMIC DNA]</scope>
    <source>
        <strain evidence="4">DM0001</strain>
        <tissue evidence="4">Muscle</tissue>
    </source>
</reference>
<dbReference type="PANTHER" id="PTHR12187:SF4">
    <property type="entry name" value="INOSITOL POLYPHOSPHATE-4-PHOSPHATASE TYPE I A"/>
    <property type="match status" value="1"/>
</dbReference>
<proteinExistence type="predicted"/>
<organism evidence="4 5">
    <name type="scientific">Dissostichus mawsoni</name>
    <name type="common">Antarctic cod</name>
    <dbReference type="NCBI Taxonomy" id="36200"/>
    <lineage>
        <taxon>Eukaryota</taxon>
        <taxon>Metazoa</taxon>
        <taxon>Chordata</taxon>
        <taxon>Craniata</taxon>
        <taxon>Vertebrata</taxon>
        <taxon>Euteleostomi</taxon>
        <taxon>Actinopterygii</taxon>
        <taxon>Neopterygii</taxon>
        <taxon>Teleostei</taxon>
        <taxon>Neoteleostei</taxon>
        <taxon>Acanthomorphata</taxon>
        <taxon>Eupercaria</taxon>
        <taxon>Perciformes</taxon>
        <taxon>Notothenioidei</taxon>
        <taxon>Nototheniidae</taxon>
        <taxon>Dissostichus</taxon>
    </lineage>
</organism>
<evidence type="ECO:0000256" key="3">
    <source>
        <dbReference type="SAM" id="MobiDB-lite"/>
    </source>
</evidence>
<sequence length="1124" mass="126369">MILLHLRQHTGDGETLCHQIRQVAVHEDKEGLDLAHIVCEACGERSNKSKQQTEEDASGRHYEEPGHPQKHIRSPPGVPQHCAHVLEERPRGHKVTVVEDDEGQHVEEEDVGGLRFACVMTTATCKRRGRGQRQSLRLYPEEAERQCGSLWTYTSQQLWFYQRTHCFLEQQWICAGRGAPHMGVPPAVARSTRTGMAGVRKHGSRIQRPWSVYRASTFELSNEMIGLALAGNSQDPDEPVLEFSVVCTELLTPALDRKPNSFVAGTSNPIFLSSIAFFQESNINQQTQVKLAVYDVKDRSQGTVRRGTSLLAWTLHENERVGNITVAAWQMEDRADQRVSTGCLPDGINGRVRDTVLLEHSTVLPVDESLTESMGVRIKYASLCKDPLLRSVFGGTMSRMYRFPSTDGNHLRVLEQMAESVLSLNIPRQFVKLLLEEDAARQIVSQYQSIILAYQETLSDLNNYRGPSFKASNLKAERKLEFMPTNLHVQRMRVQDQLGFEHTYDVITIGAPAAHCQGFKNSGLRKLVQKFEEAKKHSALSSSQSIVYIPQDIVRAKEIIAHINTLKTQVSYYAERLSRAAKDRSASGLQRTLAILADKTRQLVTVCDCKLLASAIQALNAARPEYIASKASPSADSEQVVLRNDQDTLLAKWSGSNSRSSLHVDWHEEEWEKVWVNVDKSLECIIQRVDKLLQKERRPSVGSQDCTHTELQAGASKKDGTPCAEEAYPGEWSEALYPLLTTLTECVAMMSDKAKKSMVFLLMQDSAPTIAMDLSLQYRRDVVFCQTLTALICGFIIKLRNCLRDNGFLRQLYTIGLLAQFESLLSTYGEELAMLEDMSVGIMDLRNVTFKVTQATGSSAPDMLPIITGNRDGFNVRIPLPGTMFDALPREIQSGMLLRVQPVHFNVGINEQQTLAEKFGDTSLQEVINMESLSRLNSYYEQFKEVLPEDCLPRSRSQTCLPELLRFLGQNVHARKNKNVDILWQAAEICRRLNGVRFTSCKSAKDRTAMSVTLEQCLILQHEHGMAPQVFTQALDCMRRIGTREGVTQKNLSGLLPVRDLRLDPSLLYSLPLLAFSPNLMVGCRRENTVKNVGCRKYAFNSLQLKAFPKHYRPPDGTFGKVET</sequence>
<gene>
    <name evidence="4" type="ORF">F7725_009324</name>
</gene>
<feature type="compositionally biased region" description="Basic and acidic residues" evidence="3">
    <location>
        <begin position="45"/>
        <end position="67"/>
    </location>
</feature>
<keyword evidence="1" id="KW-0378">Hydrolase</keyword>
<protein>
    <recommendedName>
        <fullName evidence="6">Phosphatidylinositol-3,4-bisphosphate 4-phosphatase</fullName>
    </recommendedName>
</protein>
<evidence type="ECO:0008006" key="6">
    <source>
        <dbReference type="Google" id="ProtNLM"/>
    </source>
</evidence>
<accession>A0A7J5Z6U9</accession>
<evidence type="ECO:0000313" key="5">
    <source>
        <dbReference type="Proteomes" id="UP000518266"/>
    </source>
</evidence>
<keyword evidence="5" id="KW-1185">Reference proteome</keyword>
<evidence type="ECO:0000256" key="1">
    <source>
        <dbReference type="ARBA" id="ARBA00022801"/>
    </source>
</evidence>
<dbReference type="EMBL" id="JAAKFY010000005">
    <property type="protein sequence ID" value="KAF3857465.1"/>
    <property type="molecule type" value="Genomic_DNA"/>
</dbReference>
<name>A0A7J5Z6U9_DISMA</name>
<keyword evidence="2" id="KW-0443">Lipid metabolism</keyword>
<dbReference type="GO" id="GO:0005737">
    <property type="term" value="C:cytoplasm"/>
    <property type="evidence" value="ECO:0007669"/>
    <property type="project" value="TreeGrafter"/>
</dbReference>
<comment type="caution">
    <text evidence="4">The sequence shown here is derived from an EMBL/GenBank/DDBJ whole genome shotgun (WGS) entry which is preliminary data.</text>
</comment>
<dbReference type="OrthoDB" id="159395at2759"/>
<dbReference type="InterPro" id="IPR039034">
    <property type="entry name" value="INPP4"/>
</dbReference>
<dbReference type="Proteomes" id="UP000518266">
    <property type="component" value="Unassembled WGS sequence"/>
</dbReference>
<feature type="region of interest" description="Disordered" evidence="3">
    <location>
        <begin position="45"/>
        <end position="78"/>
    </location>
</feature>
<evidence type="ECO:0000256" key="2">
    <source>
        <dbReference type="ARBA" id="ARBA00023098"/>
    </source>
</evidence>
<dbReference type="PANTHER" id="PTHR12187">
    <property type="entry name" value="AGAP000124-PA"/>
    <property type="match status" value="1"/>
</dbReference>
<evidence type="ECO:0000313" key="4">
    <source>
        <dbReference type="EMBL" id="KAF3857465.1"/>
    </source>
</evidence>
<dbReference type="AlphaFoldDB" id="A0A7J5Z6U9"/>
<dbReference type="GO" id="GO:0016316">
    <property type="term" value="F:phosphatidylinositol-3,4-bisphosphate 4-phosphatase activity"/>
    <property type="evidence" value="ECO:0007669"/>
    <property type="project" value="InterPro"/>
</dbReference>